<keyword evidence="5 8" id="KW-0175">Coiled coil</keyword>
<feature type="transmembrane region" description="Helical" evidence="9">
    <location>
        <begin position="178"/>
        <end position="197"/>
    </location>
</feature>
<evidence type="ECO:0000313" key="10">
    <source>
        <dbReference type="EMBL" id="ELU00108.1"/>
    </source>
</evidence>
<comment type="similarity">
    <text evidence="2">Belongs to the CCDC90 family.</text>
</comment>
<reference evidence="12" key="1">
    <citation type="submission" date="2012-12" db="EMBL/GenBank/DDBJ databases">
        <authorList>
            <person name="Hellsten U."/>
            <person name="Grimwood J."/>
            <person name="Chapman J.A."/>
            <person name="Shapiro H."/>
            <person name="Aerts A."/>
            <person name="Otillar R.P."/>
            <person name="Terry A.Y."/>
            <person name="Boore J.L."/>
            <person name="Simakov O."/>
            <person name="Marletaz F."/>
            <person name="Cho S.-J."/>
            <person name="Edsinger-Gonzales E."/>
            <person name="Havlak P."/>
            <person name="Kuo D.-H."/>
            <person name="Larsson T."/>
            <person name="Lv J."/>
            <person name="Arendt D."/>
            <person name="Savage R."/>
            <person name="Osoegawa K."/>
            <person name="de Jong P."/>
            <person name="Lindberg D.R."/>
            <person name="Seaver E.C."/>
            <person name="Weisblat D.A."/>
            <person name="Putnam N.H."/>
            <person name="Grigoriev I.V."/>
            <person name="Rokhsar D.S."/>
        </authorList>
    </citation>
    <scope>NUCLEOTIDE SEQUENCE</scope>
    <source>
        <strain evidence="12">I ESC-2004</strain>
    </source>
</reference>
<evidence type="ECO:0000256" key="2">
    <source>
        <dbReference type="ARBA" id="ARBA00007224"/>
    </source>
</evidence>
<evidence type="ECO:0000256" key="4">
    <source>
        <dbReference type="ARBA" id="ARBA00022989"/>
    </source>
</evidence>
<keyword evidence="3 9" id="KW-0812">Transmembrane</keyword>
<dbReference type="Proteomes" id="UP000014760">
    <property type="component" value="Unassembled WGS sequence"/>
</dbReference>
<dbReference type="EMBL" id="AMQN01009774">
    <property type="status" value="NOT_ANNOTATED_CDS"/>
    <property type="molecule type" value="Genomic_DNA"/>
</dbReference>
<protein>
    <submittedName>
        <fullName evidence="10 11">Uncharacterized protein</fullName>
    </submittedName>
</protein>
<dbReference type="STRING" id="283909.R7U2J8"/>
<dbReference type="OMA" id="TMLETHK"/>
<evidence type="ECO:0000256" key="9">
    <source>
        <dbReference type="SAM" id="Phobius"/>
    </source>
</evidence>
<dbReference type="Pfam" id="PF07798">
    <property type="entry name" value="CCDC90-like"/>
    <property type="match status" value="1"/>
</dbReference>
<keyword evidence="7 9" id="KW-0472">Membrane</keyword>
<keyword evidence="12" id="KW-1185">Reference proteome</keyword>
<name>R7U2J8_CAPTE</name>
<sequence>MTFTFDTHALVKKFQACGFTERQSEELVNGLCEISQEGLDHTGRNMVTKPQQEIMVQQIHTHLSALKKDMVILEKSEFSQLRHEYEKQNIELRQLRKQLDDDIMKLKAGVTLDLNLEKSRSVESHQDSLREIQQLMNKLDIQKSETARSLAGLDNKISREVSNLIATYERYRNDVMKYAAGTVLSCLTICLGFYRIWKP</sequence>
<accession>R7U2J8</accession>
<dbReference type="EnsemblMetazoa" id="CapteT168302">
    <property type="protein sequence ID" value="CapteP168302"/>
    <property type="gene ID" value="CapteG168302"/>
</dbReference>
<dbReference type="PANTHER" id="PTHR14360">
    <property type="entry name" value="PROTEIN FMP32, MITOCHONDRIAL"/>
    <property type="match status" value="1"/>
</dbReference>
<dbReference type="AlphaFoldDB" id="R7U2J8"/>
<evidence type="ECO:0000313" key="11">
    <source>
        <dbReference type="EnsemblMetazoa" id="CapteP168302"/>
    </source>
</evidence>
<comment type="subcellular location">
    <subcellularLocation>
        <location evidence="1">Mitochondrion membrane</location>
    </subcellularLocation>
</comment>
<keyword evidence="4 9" id="KW-1133">Transmembrane helix</keyword>
<reference evidence="11" key="3">
    <citation type="submission" date="2015-06" db="UniProtKB">
        <authorList>
            <consortium name="EnsemblMetazoa"/>
        </authorList>
    </citation>
    <scope>IDENTIFICATION</scope>
</reference>
<dbReference type="Gene3D" id="1.20.5.340">
    <property type="match status" value="1"/>
</dbReference>
<reference evidence="10 12" key="2">
    <citation type="journal article" date="2013" name="Nature">
        <title>Insights into bilaterian evolution from three spiralian genomes.</title>
        <authorList>
            <person name="Simakov O."/>
            <person name="Marletaz F."/>
            <person name="Cho S.J."/>
            <person name="Edsinger-Gonzales E."/>
            <person name="Havlak P."/>
            <person name="Hellsten U."/>
            <person name="Kuo D.H."/>
            <person name="Larsson T."/>
            <person name="Lv J."/>
            <person name="Arendt D."/>
            <person name="Savage R."/>
            <person name="Osoegawa K."/>
            <person name="de Jong P."/>
            <person name="Grimwood J."/>
            <person name="Chapman J.A."/>
            <person name="Shapiro H."/>
            <person name="Aerts A."/>
            <person name="Otillar R.P."/>
            <person name="Terry A.Y."/>
            <person name="Boore J.L."/>
            <person name="Grigoriev I.V."/>
            <person name="Lindberg D.R."/>
            <person name="Seaver E.C."/>
            <person name="Weisblat D.A."/>
            <person name="Putnam N.H."/>
            <person name="Rokhsar D.S."/>
        </authorList>
    </citation>
    <scope>NUCLEOTIDE SEQUENCE</scope>
    <source>
        <strain evidence="10 12">I ESC-2004</strain>
    </source>
</reference>
<dbReference type="EMBL" id="KB306169">
    <property type="protein sequence ID" value="ELU00108.1"/>
    <property type="molecule type" value="Genomic_DNA"/>
</dbReference>
<feature type="coiled-coil region" evidence="8">
    <location>
        <begin position="78"/>
        <end position="145"/>
    </location>
</feature>
<dbReference type="GO" id="GO:0031966">
    <property type="term" value="C:mitochondrial membrane"/>
    <property type="evidence" value="ECO:0007669"/>
    <property type="project" value="UniProtKB-SubCell"/>
</dbReference>
<dbReference type="OrthoDB" id="889336at2759"/>
<evidence type="ECO:0000313" key="12">
    <source>
        <dbReference type="Proteomes" id="UP000014760"/>
    </source>
</evidence>
<evidence type="ECO:0000256" key="8">
    <source>
        <dbReference type="SAM" id="Coils"/>
    </source>
</evidence>
<evidence type="ECO:0000256" key="3">
    <source>
        <dbReference type="ARBA" id="ARBA00022692"/>
    </source>
</evidence>
<proteinExistence type="inferred from homology"/>
<organism evidence="10">
    <name type="scientific">Capitella teleta</name>
    <name type="common">Polychaete worm</name>
    <dbReference type="NCBI Taxonomy" id="283909"/>
    <lineage>
        <taxon>Eukaryota</taxon>
        <taxon>Metazoa</taxon>
        <taxon>Spiralia</taxon>
        <taxon>Lophotrochozoa</taxon>
        <taxon>Annelida</taxon>
        <taxon>Polychaeta</taxon>
        <taxon>Sedentaria</taxon>
        <taxon>Scolecida</taxon>
        <taxon>Capitellidae</taxon>
        <taxon>Capitella</taxon>
    </lineage>
</organism>
<dbReference type="PANTHER" id="PTHR14360:SF1">
    <property type="entry name" value="PROTEIN FMP32, MITOCHONDRIAL"/>
    <property type="match status" value="1"/>
</dbReference>
<evidence type="ECO:0000256" key="6">
    <source>
        <dbReference type="ARBA" id="ARBA00023128"/>
    </source>
</evidence>
<evidence type="ECO:0000256" key="7">
    <source>
        <dbReference type="ARBA" id="ARBA00023136"/>
    </source>
</evidence>
<evidence type="ECO:0000256" key="5">
    <source>
        <dbReference type="ARBA" id="ARBA00023054"/>
    </source>
</evidence>
<keyword evidence="6" id="KW-0496">Mitochondrion</keyword>
<dbReference type="InterPro" id="IPR024461">
    <property type="entry name" value="CCDC90-like"/>
</dbReference>
<dbReference type="FunFam" id="1.20.5.340:FF:000015">
    <property type="entry name" value="Mitochondrial calcium uniporter regulator 1"/>
    <property type="match status" value="1"/>
</dbReference>
<evidence type="ECO:0000256" key="1">
    <source>
        <dbReference type="ARBA" id="ARBA00004325"/>
    </source>
</evidence>
<dbReference type="HOGENOM" id="CLU_063283_1_0_1"/>
<gene>
    <name evidence="10" type="ORF">CAPTEDRAFT_168302</name>
</gene>